<dbReference type="Proteomes" id="UP000054359">
    <property type="component" value="Unassembled WGS sequence"/>
</dbReference>
<organism evidence="3 4">
    <name type="scientific">Stegodyphus mimosarum</name>
    <name type="common">African social velvet spider</name>
    <dbReference type="NCBI Taxonomy" id="407821"/>
    <lineage>
        <taxon>Eukaryota</taxon>
        <taxon>Metazoa</taxon>
        <taxon>Ecdysozoa</taxon>
        <taxon>Arthropoda</taxon>
        <taxon>Chelicerata</taxon>
        <taxon>Arachnida</taxon>
        <taxon>Araneae</taxon>
        <taxon>Araneomorphae</taxon>
        <taxon>Entelegynae</taxon>
        <taxon>Eresoidea</taxon>
        <taxon>Eresidae</taxon>
        <taxon>Stegodyphus</taxon>
    </lineage>
</organism>
<evidence type="ECO:0000256" key="1">
    <source>
        <dbReference type="ARBA" id="ARBA00022574"/>
    </source>
</evidence>
<keyword evidence="4" id="KW-1185">Reference proteome</keyword>
<dbReference type="OrthoDB" id="7668193at2759"/>
<evidence type="ECO:0000256" key="2">
    <source>
        <dbReference type="ARBA" id="ARBA00022737"/>
    </source>
</evidence>
<dbReference type="STRING" id="407821.A0A087TS87"/>
<name>A0A087TS87_STEMI</name>
<accession>A0A087TS87</accession>
<evidence type="ECO:0000313" key="4">
    <source>
        <dbReference type="Proteomes" id="UP000054359"/>
    </source>
</evidence>
<evidence type="ECO:0000313" key="3">
    <source>
        <dbReference type="EMBL" id="KFM67976.1"/>
    </source>
</evidence>
<gene>
    <name evidence="3" type="ORF">X975_26304</name>
</gene>
<keyword evidence="2" id="KW-0677">Repeat</keyword>
<dbReference type="InterPro" id="IPR036322">
    <property type="entry name" value="WD40_repeat_dom_sf"/>
</dbReference>
<protein>
    <submittedName>
        <fullName evidence="3">Guanine nucleotide-binding protein subunit beta-like protein 1</fullName>
    </submittedName>
</protein>
<dbReference type="EMBL" id="KK116517">
    <property type="protein sequence ID" value="KFM67976.1"/>
    <property type="molecule type" value="Genomic_DNA"/>
</dbReference>
<dbReference type="Gene3D" id="2.130.10.10">
    <property type="entry name" value="YVTN repeat-like/Quinoprotein amine dehydrogenase"/>
    <property type="match status" value="1"/>
</dbReference>
<proteinExistence type="predicted"/>
<dbReference type="InterPro" id="IPR015943">
    <property type="entry name" value="WD40/YVTN_repeat-like_dom_sf"/>
</dbReference>
<dbReference type="SUPFAM" id="SSF50978">
    <property type="entry name" value="WD40 repeat-like"/>
    <property type="match status" value="1"/>
</dbReference>
<feature type="non-terminal residue" evidence="3">
    <location>
        <position position="168"/>
    </location>
</feature>
<dbReference type="PANTHER" id="PTHR19854:SF1">
    <property type="entry name" value="GUANINE NUCLEOTIDE-BINDING PROTEIN SUBUNIT BETA-LIKE PROTEIN 1"/>
    <property type="match status" value="1"/>
</dbReference>
<keyword evidence="1" id="KW-0853">WD repeat</keyword>
<sequence length="168" mass="19479">MIMFLCYYKSSLLSQGRDGMINVWNYTSCEWIVMRKFSNENVGFCASEFFSDDNNAFLFALADERCVINVYSYETGNSWHRLEGAKLAGKKIFLLKGYENGFISLWDCESETELCCKKFHNDPVMCLDFESKHFVKGMSGSVDKDLETWTITKDFQLEKLLQVQITNP</sequence>
<reference evidence="3 4" key="1">
    <citation type="submission" date="2013-11" db="EMBL/GenBank/DDBJ databases">
        <title>Genome sequencing of Stegodyphus mimosarum.</title>
        <authorList>
            <person name="Bechsgaard J."/>
        </authorList>
    </citation>
    <scope>NUCLEOTIDE SEQUENCE [LARGE SCALE GENOMIC DNA]</scope>
</reference>
<dbReference type="PANTHER" id="PTHR19854">
    <property type="entry name" value="TRANSDUCIN BETA-LIKE 3"/>
    <property type="match status" value="1"/>
</dbReference>
<dbReference type="AlphaFoldDB" id="A0A087TS87"/>